<dbReference type="InterPro" id="IPR056362">
    <property type="entry name" value="AtuA-like_ferredoxin_dom"/>
</dbReference>
<evidence type="ECO:0000259" key="1">
    <source>
        <dbReference type="Pfam" id="PF07287"/>
    </source>
</evidence>
<dbReference type="Proteomes" id="UP001161409">
    <property type="component" value="Unassembled WGS sequence"/>
</dbReference>
<reference evidence="3" key="2">
    <citation type="submission" date="2023-01" db="EMBL/GenBank/DDBJ databases">
        <title>Draft genome sequence of Sneathiella chinensis strain NBRC 103408.</title>
        <authorList>
            <person name="Sun Q."/>
            <person name="Mori K."/>
        </authorList>
    </citation>
    <scope>NUCLEOTIDE SEQUENCE</scope>
    <source>
        <strain evidence="3">NBRC 103408</strain>
    </source>
</reference>
<accession>A0ABQ5U2Y8</accession>
<keyword evidence="4" id="KW-1185">Reference proteome</keyword>
<dbReference type="RefSeq" id="WP_169558900.1">
    <property type="nucleotide sequence ID" value="NZ_BSNF01000001.1"/>
</dbReference>
<evidence type="ECO:0000313" key="3">
    <source>
        <dbReference type="EMBL" id="GLQ04856.1"/>
    </source>
</evidence>
<evidence type="ECO:0000259" key="2">
    <source>
        <dbReference type="Pfam" id="PF23544"/>
    </source>
</evidence>
<name>A0ABQ5U2Y8_9PROT</name>
<dbReference type="PANTHER" id="PTHR47585:SF1">
    <property type="entry name" value="DUF1446 DOMAIN-CONTAINING PROTEIN"/>
    <property type="match status" value="1"/>
</dbReference>
<sequence length="590" mass="63353">MATPTTDILRIANCSGFYGDKLSAARDMVKGGPIDVLTGDYLAELTMSILFSKKMKNPEEGYVGTFLKQVQDVLKPCLEKGIKIVTNAGGLNPKGMADAVEAIAAELGLDCKVAWIDGDDLIPRLKGLTTDGESFSNIDTGKALADSGLRPATANAYLGGWGIKEALDQGADIVIAPRVTDAAVVMGPAAWKFGWKRDDFDALAGAIAAGHLIECGTQVTGGNYAFFQEVPSFHNMGYPIAEMEADGSFTITKHPGTGGLVSVGTVTAQLLYEINDPAYKNPDVVAHFDTLSIEQVGEDRVRVSGCRGSNPPPQHKVCMNILGGYRNSMELLITGLDVEEKAKIFTDVLFDLVGGKEAFDQVSIDLIRTDKETPSRNEEAFASLRIAVRSSDAKLVGRVFSAKIIELALASYPGFTGRTSPGAGGPFIIHWPALVDSRHITETVHLGDQALPVQPTSQLDLEEKYYQKQPADIPPPPTGANTTLPFGRVFGTRSGDKGGAANVGVWAKTDDAYSWLYHHFTADRLKELLPDLQGFEVKRFDLPNIRAVNFMIYGILGEGVAANDRIDGQAKTLGEYLRSRPVTLPASIAS</sequence>
<gene>
    <name evidence="3" type="ORF">GCM10007924_00770</name>
</gene>
<feature type="domain" description="AtuA-like ferredoxin-fold" evidence="2">
    <location>
        <begin position="492"/>
        <end position="582"/>
    </location>
</feature>
<dbReference type="InterPro" id="IPR010839">
    <property type="entry name" value="AtuA_N"/>
</dbReference>
<protein>
    <submittedName>
        <fullName evidence="3">Exopolyphosphatase</fullName>
    </submittedName>
</protein>
<comment type="caution">
    <text evidence="3">The sequence shown here is derived from an EMBL/GenBank/DDBJ whole genome shotgun (WGS) entry which is preliminary data.</text>
</comment>
<reference evidence="3" key="1">
    <citation type="journal article" date="2014" name="Int. J. Syst. Evol. Microbiol.">
        <title>Complete genome of a new Firmicutes species belonging to the dominant human colonic microbiota ('Ruminococcus bicirculans') reveals two chromosomes and a selective capacity to utilize plant glucans.</title>
        <authorList>
            <consortium name="NISC Comparative Sequencing Program"/>
            <person name="Wegmann U."/>
            <person name="Louis P."/>
            <person name="Goesmann A."/>
            <person name="Henrissat B."/>
            <person name="Duncan S.H."/>
            <person name="Flint H.J."/>
        </authorList>
    </citation>
    <scope>NUCLEOTIDE SEQUENCE</scope>
    <source>
        <strain evidence="3">NBRC 103408</strain>
    </source>
</reference>
<dbReference type="PANTHER" id="PTHR47585">
    <property type="match status" value="1"/>
</dbReference>
<organism evidence="3 4">
    <name type="scientific">Sneathiella chinensis</name>
    <dbReference type="NCBI Taxonomy" id="349750"/>
    <lineage>
        <taxon>Bacteria</taxon>
        <taxon>Pseudomonadati</taxon>
        <taxon>Pseudomonadota</taxon>
        <taxon>Alphaproteobacteria</taxon>
        <taxon>Sneathiellales</taxon>
        <taxon>Sneathiellaceae</taxon>
        <taxon>Sneathiella</taxon>
    </lineage>
</organism>
<proteinExistence type="predicted"/>
<feature type="domain" description="Acyclic terpene utilisation N-terminal" evidence="1">
    <location>
        <begin position="9"/>
        <end position="446"/>
    </location>
</feature>
<dbReference type="Pfam" id="PF23544">
    <property type="entry name" value="AtuA_ferredoxin"/>
    <property type="match status" value="1"/>
</dbReference>
<dbReference type="EMBL" id="BSNF01000001">
    <property type="protein sequence ID" value="GLQ04856.1"/>
    <property type="molecule type" value="Genomic_DNA"/>
</dbReference>
<evidence type="ECO:0000313" key="4">
    <source>
        <dbReference type="Proteomes" id="UP001161409"/>
    </source>
</evidence>
<dbReference type="Pfam" id="PF07287">
    <property type="entry name" value="AtuA"/>
    <property type="match status" value="1"/>
</dbReference>